<organism evidence="2 3">
    <name type="scientific">Dankookia rubra</name>
    <dbReference type="NCBI Taxonomy" id="1442381"/>
    <lineage>
        <taxon>Bacteria</taxon>
        <taxon>Pseudomonadati</taxon>
        <taxon>Pseudomonadota</taxon>
        <taxon>Alphaproteobacteria</taxon>
        <taxon>Acetobacterales</taxon>
        <taxon>Roseomonadaceae</taxon>
        <taxon>Dankookia</taxon>
    </lineage>
</organism>
<dbReference type="InterPro" id="IPR022104">
    <property type="entry name" value="DUF3644"/>
</dbReference>
<comment type="caution">
    <text evidence="2">The sequence shown here is derived from an EMBL/GenBank/DDBJ whole genome shotgun (WGS) entry which is preliminary data.</text>
</comment>
<name>A0A4R5Q7G3_9PROT</name>
<proteinExistence type="predicted"/>
<dbReference type="OrthoDB" id="1551227at2"/>
<gene>
    <name evidence="2" type="ORF">E2C06_34800</name>
</gene>
<dbReference type="Pfam" id="PF12358">
    <property type="entry name" value="DUF3644"/>
    <property type="match status" value="1"/>
</dbReference>
<keyword evidence="3" id="KW-1185">Reference proteome</keyword>
<sequence>MREARHKALLRKAISACVAAIEVYNKPVMPHRDETFAMLAVNAWELLLKARLVKEAKNQLRAIQVLVPVEGKDGKPTKRLRVDTNRAGNAKTISLGEAVHRVKQLPKQKLDAACEANLWSLVEIRDNAVHFIIEDAEMMRRAHEASTACIHNFVVAVGEWFDHSLSEHRFMIMPLSFDAATGPALAVPGRRTQQAANLMAFLDRASDDYPVRASSAYAAAVKLETRIVGGRNKDAAAVRLTGGPDAPEFRLSEEKIRDNWPMDYGTLQKRAKARLPDIKFNRAFNEAMRRVKSNLRFVHRRHLDPDNLKSPKKEFFSEAALDALIKAMEPLTLG</sequence>
<dbReference type="EMBL" id="SMSJ01000166">
    <property type="protein sequence ID" value="TDH58017.1"/>
    <property type="molecule type" value="Genomic_DNA"/>
</dbReference>
<evidence type="ECO:0000313" key="3">
    <source>
        <dbReference type="Proteomes" id="UP000295096"/>
    </source>
</evidence>
<protein>
    <submittedName>
        <fullName evidence="2">DUF3644 domain-containing protein</fullName>
    </submittedName>
</protein>
<dbReference type="AlphaFoldDB" id="A0A4R5Q7G3"/>
<accession>A0A4R5Q7G3</accession>
<feature type="domain" description="DUF3644" evidence="1">
    <location>
        <begin position="9"/>
        <end position="207"/>
    </location>
</feature>
<dbReference type="RefSeq" id="WP_133293128.1">
    <property type="nucleotide sequence ID" value="NZ_SMSJ01000166.1"/>
</dbReference>
<reference evidence="2 3" key="1">
    <citation type="journal article" date="2016" name="J. Microbiol.">
        <title>Dankookia rubra gen. nov., sp. nov., an alphaproteobacterium isolated from sediment of a shallow stream.</title>
        <authorList>
            <person name="Kim W.H."/>
            <person name="Kim D.H."/>
            <person name="Kang K."/>
            <person name="Ahn T.Y."/>
        </authorList>
    </citation>
    <scope>NUCLEOTIDE SEQUENCE [LARGE SCALE GENOMIC DNA]</scope>
    <source>
        <strain evidence="2 3">JCM30602</strain>
    </source>
</reference>
<dbReference type="Proteomes" id="UP000295096">
    <property type="component" value="Unassembled WGS sequence"/>
</dbReference>
<evidence type="ECO:0000259" key="1">
    <source>
        <dbReference type="Pfam" id="PF12358"/>
    </source>
</evidence>
<evidence type="ECO:0000313" key="2">
    <source>
        <dbReference type="EMBL" id="TDH58017.1"/>
    </source>
</evidence>